<evidence type="ECO:0000313" key="2">
    <source>
        <dbReference type="Proteomes" id="UP000481327"/>
    </source>
</evidence>
<accession>A0A7C9GSU7</accession>
<protein>
    <submittedName>
        <fullName evidence="1">Uncharacterized protein</fullName>
    </submittedName>
</protein>
<dbReference type="EMBL" id="WIOL01000001">
    <property type="protein sequence ID" value="MQT15749.1"/>
    <property type="molecule type" value="Genomic_DNA"/>
</dbReference>
<proteinExistence type="predicted"/>
<dbReference type="RefSeq" id="WP_152576220.1">
    <property type="nucleotide sequence ID" value="NZ_JAATJI010000001.1"/>
</dbReference>
<organism evidence="1 2">
    <name type="scientific">Sandarakinorhabdus fusca</name>
    <dbReference type="NCBI Taxonomy" id="1439888"/>
    <lineage>
        <taxon>Bacteria</taxon>
        <taxon>Pseudomonadati</taxon>
        <taxon>Pseudomonadota</taxon>
        <taxon>Alphaproteobacteria</taxon>
        <taxon>Sphingomonadales</taxon>
        <taxon>Sphingosinicellaceae</taxon>
        <taxon>Sandarakinorhabdus</taxon>
    </lineage>
</organism>
<dbReference type="OrthoDB" id="7428928at2"/>
<keyword evidence="2" id="KW-1185">Reference proteome</keyword>
<gene>
    <name evidence="1" type="ORF">F3168_00520</name>
</gene>
<sequence length="94" mass="10336">MVFDLGQALHRKAEHESARLDDFGFRLRARTMRLLADALGRDPVPLVAAIALHDDDHILADLGDDARAAYRIALAEARTQLTAELGDPSPHRLA</sequence>
<dbReference type="Proteomes" id="UP000481327">
    <property type="component" value="Unassembled WGS sequence"/>
</dbReference>
<comment type="caution">
    <text evidence="1">The sequence shown here is derived from an EMBL/GenBank/DDBJ whole genome shotgun (WGS) entry which is preliminary data.</text>
</comment>
<evidence type="ECO:0000313" key="1">
    <source>
        <dbReference type="EMBL" id="MQT15749.1"/>
    </source>
</evidence>
<name>A0A7C9GSU7_9SPHN</name>
<reference evidence="1 2" key="1">
    <citation type="submission" date="2019-09" db="EMBL/GenBank/DDBJ databases">
        <title>Polymorphobacter sp. isolated from a lake in China.</title>
        <authorList>
            <person name="Liu Z."/>
        </authorList>
    </citation>
    <scope>NUCLEOTIDE SEQUENCE [LARGE SCALE GENOMIC DNA]</scope>
    <source>
        <strain evidence="1 2">D40P</strain>
    </source>
</reference>
<dbReference type="AlphaFoldDB" id="A0A7C9GSU7"/>